<feature type="signal peptide" evidence="1">
    <location>
        <begin position="1"/>
        <end position="23"/>
    </location>
</feature>
<feature type="chain" id="PRO_5046829267" description="DUF3558 domain-containing protein" evidence="1">
    <location>
        <begin position="24"/>
        <end position="192"/>
    </location>
</feature>
<dbReference type="EMBL" id="JBEZFP010000009">
    <property type="protein sequence ID" value="MEU8132910.1"/>
    <property type="molecule type" value="Genomic_DNA"/>
</dbReference>
<evidence type="ECO:0000256" key="1">
    <source>
        <dbReference type="SAM" id="SignalP"/>
    </source>
</evidence>
<evidence type="ECO:0000313" key="3">
    <source>
        <dbReference type="Proteomes" id="UP001551482"/>
    </source>
</evidence>
<gene>
    <name evidence="2" type="ORF">AB0C36_05325</name>
</gene>
<sequence>MNRRTFGCVWAAVGMWLLTGCFGADENGRAHGVPSTPGTAPSAPGSSAPATLAERLRVTGCDLLTEDQVRTELGATQISRRPEDGGRTCLFIGPTGETVLSVRIGDVPRALLGGPEQVARLTASPTARTEQVPELADAAVFYSDPGKANGIAFARGRGERVTSVNLTAAGPNAQSGLDTLVALARHANNALR</sequence>
<comment type="caution">
    <text evidence="2">The sequence shown here is derived from an EMBL/GenBank/DDBJ whole genome shotgun (WGS) entry which is preliminary data.</text>
</comment>
<proteinExistence type="predicted"/>
<accession>A0ABV3DAZ0</accession>
<evidence type="ECO:0000313" key="2">
    <source>
        <dbReference type="EMBL" id="MEU8132910.1"/>
    </source>
</evidence>
<dbReference type="RefSeq" id="WP_358349528.1">
    <property type="nucleotide sequence ID" value="NZ_JBEZFP010000009.1"/>
</dbReference>
<protein>
    <recommendedName>
        <fullName evidence="4">DUF3558 domain-containing protein</fullName>
    </recommendedName>
</protein>
<dbReference type="PROSITE" id="PS51257">
    <property type="entry name" value="PROKAR_LIPOPROTEIN"/>
    <property type="match status" value="1"/>
</dbReference>
<keyword evidence="3" id="KW-1185">Reference proteome</keyword>
<keyword evidence="1" id="KW-0732">Signal</keyword>
<dbReference type="Proteomes" id="UP001551482">
    <property type="component" value="Unassembled WGS sequence"/>
</dbReference>
<organism evidence="2 3">
    <name type="scientific">Streptodolium elevatio</name>
    <dbReference type="NCBI Taxonomy" id="3157996"/>
    <lineage>
        <taxon>Bacteria</taxon>
        <taxon>Bacillati</taxon>
        <taxon>Actinomycetota</taxon>
        <taxon>Actinomycetes</taxon>
        <taxon>Kitasatosporales</taxon>
        <taxon>Streptomycetaceae</taxon>
        <taxon>Streptodolium</taxon>
    </lineage>
</organism>
<reference evidence="2 3" key="1">
    <citation type="submission" date="2024-06" db="EMBL/GenBank/DDBJ databases">
        <title>The Natural Products Discovery Center: Release of the First 8490 Sequenced Strains for Exploring Actinobacteria Biosynthetic Diversity.</title>
        <authorList>
            <person name="Kalkreuter E."/>
            <person name="Kautsar S.A."/>
            <person name="Yang D."/>
            <person name="Bader C.D."/>
            <person name="Teijaro C.N."/>
            <person name="Fluegel L."/>
            <person name="Davis C.M."/>
            <person name="Simpson J.R."/>
            <person name="Lauterbach L."/>
            <person name="Steele A.D."/>
            <person name="Gui C."/>
            <person name="Meng S."/>
            <person name="Li G."/>
            <person name="Viehrig K."/>
            <person name="Ye F."/>
            <person name="Su P."/>
            <person name="Kiefer A.F."/>
            <person name="Nichols A."/>
            <person name="Cepeda A.J."/>
            <person name="Yan W."/>
            <person name="Fan B."/>
            <person name="Jiang Y."/>
            <person name="Adhikari A."/>
            <person name="Zheng C.-J."/>
            <person name="Schuster L."/>
            <person name="Cowan T.M."/>
            <person name="Smanski M.J."/>
            <person name="Chevrette M.G."/>
            <person name="De Carvalho L.P.S."/>
            <person name="Shen B."/>
        </authorList>
    </citation>
    <scope>NUCLEOTIDE SEQUENCE [LARGE SCALE GENOMIC DNA]</scope>
    <source>
        <strain evidence="2 3">NPDC048946</strain>
    </source>
</reference>
<evidence type="ECO:0008006" key="4">
    <source>
        <dbReference type="Google" id="ProtNLM"/>
    </source>
</evidence>
<name>A0ABV3DAZ0_9ACTN</name>